<keyword evidence="3" id="KW-1185">Reference proteome</keyword>
<dbReference type="Proteomes" id="UP000008701">
    <property type="component" value="Chromosome"/>
</dbReference>
<feature type="coiled-coil region" evidence="1">
    <location>
        <begin position="3"/>
        <end position="64"/>
    </location>
</feature>
<evidence type="ECO:0000313" key="2">
    <source>
        <dbReference type="EMBL" id="ABL65389.1"/>
    </source>
</evidence>
<sequence>MSMKEAYKKKAEAELELGQAKLAEYKARAKNLGADTQIKYEKQVDNLEHGVEAAKRKLTELGEAGEDAWEHLKENIEKSLRAVKDALGDIAAKFKD</sequence>
<dbReference type="RefSeq" id="WP_011745209.1">
    <property type="nucleotide sequence ID" value="NC_008639.1"/>
</dbReference>
<evidence type="ECO:0000256" key="1">
    <source>
        <dbReference type="SAM" id="Coils"/>
    </source>
</evidence>
<organism evidence="2 3">
    <name type="scientific">Chlorobium phaeobacteroides (strain DSM 266 / SMG 266 / 2430)</name>
    <dbReference type="NCBI Taxonomy" id="290317"/>
    <lineage>
        <taxon>Bacteria</taxon>
        <taxon>Pseudomonadati</taxon>
        <taxon>Chlorobiota</taxon>
        <taxon>Chlorobiia</taxon>
        <taxon>Chlorobiales</taxon>
        <taxon>Chlorobiaceae</taxon>
        <taxon>Chlorobium/Pelodictyon group</taxon>
        <taxon>Chlorobium</taxon>
    </lineage>
</organism>
<dbReference type="AlphaFoldDB" id="A1BG62"/>
<keyword evidence="1" id="KW-0175">Coiled coil</keyword>
<dbReference type="STRING" id="290317.Cpha266_1358"/>
<evidence type="ECO:0000313" key="3">
    <source>
        <dbReference type="Proteomes" id="UP000008701"/>
    </source>
</evidence>
<dbReference type="OrthoDB" id="426827at2"/>
<dbReference type="EMBL" id="CP000492">
    <property type="protein sequence ID" value="ABL65389.1"/>
    <property type="molecule type" value="Genomic_DNA"/>
</dbReference>
<dbReference type="HOGENOM" id="CLU_142668_2_0_10"/>
<name>A1BG62_CHLPD</name>
<protein>
    <submittedName>
        <fullName evidence="2">Uncharacterized conserved coiled coil protein</fullName>
    </submittedName>
</protein>
<gene>
    <name evidence="2" type="ordered locus">Cpha266_1358</name>
</gene>
<accession>A1BG62</accession>
<dbReference type="KEGG" id="cph:Cpha266_1358"/>
<proteinExistence type="predicted"/>
<reference evidence="2 3" key="1">
    <citation type="submission" date="2006-12" db="EMBL/GenBank/DDBJ databases">
        <title>Complete sequence of Chlorobium phaeobacteroides DSM 266.</title>
        <authorList>
            <consortium name="US DOE Joint Genome Institute"/>
            <person name="Copeland A."/>
            <person name="Lucas S."/>
            <person name="Lapidus A."/>
            <person name="Barry K."/>
            <person name="Detter J.C."/>
            <person name="Glavina del Rio T."/>
            <person name="Hammon N."/>
            <person name="Israni S."/>
            <person name="Pitluck S."/>
            <person name="Goltsman E."/>
            <person name="Schmutz J."/>
            <person name="Larimer F."/>
            <person name="Land M."/>
            <person name="Hauser L."/>
            <person name="Mikhailova N."/>
            <person name="Li T."/>
            <person name="Overmann J."/>
            <person name="Bryant D.A."/>
            <person name="Richardson P."/>
        </authorList>
    </citation>
    <scope>NUCLEOTIDE SEQUENCE [LARGE SCALE GENOMIC DNA]</scope>
    <source>
        <strain evidence="2 3">DSM 266</strain>
    </source>
</reference>